<gene>
    <name evidence="2" type="ORF">PA7_36570</name>
</gene>
<dbReference type="Proteomes" id="UP000321328">
    <property type="component" value="Unassembled WGS sequence"/>
</dbReference>
<dbReference type="OrthoDB" id="9792858at2"/>
<dbReference type="Gene3D" id="2.30.110.10">
    <property type="entry name" value="Electron Transport, Fmn-binding Protein, Chain A"/>
    <property type="match status" value="1"/>
</dbReference>
<dbReference type="Pfam" id="PF01613">
    <property type="entry name" value="Flavin_Reduct"/>
    <property type="match status" value="1"/>
</dbReference>
<protein>
    <recommendedName>
        <fullName evidence="1">Flavin reductase like domain-containing protein</fullName>
    </recommendedName>
</protein>
<reference evidence="2 3" key="1">
    <citation type="submission" date="2019-07" db="EMBL/GenBank/DDBJ databases">
        <title>Whole genome shotgun sequence of Pseudonocardia asaccharolytica NBRC 16224.</title>
        <authorList>
            <person name="Hosoyama A."/>
            <person name="Uohara A."/>
            <person name="Ohji S."/>
            <person name="Ichikawa N."/>
        </authorList>
    </citation>
    <scope>NUCLEOTIDE SEQUENCE [LARGE SCALE GENOMIC DNA]</scope>
    <source>
        <strain evidence="2 3">NBRC 16224</strain>
    </source>
</reference>
<dbReference type="SUPFAM" id="SSF50475">
    <property type="entry name" value="FMN-binding split barrel"/>
    <property type="match status" value="1"/>
</dbReference>
<keyword evidence="3" id="KW-1185">Reference proteome</keyword>
<proteinExistence type="predicted"/>
<dbReference type="InterPro" id="IPR002563">
    <property type="entry name" value="Flavin_Rdtase-like_dom"/>
</dbReference>
<dbReference type="EMBL" id="BJVI01000047">
    <property type="protein sequence ID" value="GEL19820.1"/>
    <property type="molecule type" value="Genomic_DNA"/>
</dbReference>
<dbReference type="RefSeq" id="WP_028929490.1">
    <property type="nucleotide sequence ID" value="NZ_AUII01000005.1"/>
</dbReference>
<dbReference type="InterPro" id="IPR012349">
    <property type="entry name" value="Split_barrel_FMN-bd"/>
</dbReference>
<name>A0A511D4U5_9PSEU</name>
<dbReference type="GO" id="GO:0010181">
    <property type="term" value="F:FMN binding"/>
    <property type="evidence" value="ECO:0007669"/>
    <property type="project" value="InterPro"/>
</dbReference>
<evidence type="ECO:0000259" key="1">
    <source>
        <dbReference type="Pfam" id="PF01613"/>
    </source>
</evidence>
<dbReference type="GO" id="GO:0016646">
    <property type="term" value="F:oxidoreductase activity, acting on the CH-NH group of donors, NAD or NADP as acceptor"/>
    <property type="evidence" value="ECO:0007669"/>
    <property type="project" value="UniProtKB-ARBA"/>
</dbReference>
<comment type="caution">
    <text evidence="2">The sequence shown here is derived from an EMBL/GenBank/DDBJ whole genome shotgun (WGS) entry which is preliminary data.</text>
</comment>
<feature type="domain" description="Flavin reductase like" evidence="1">
    <location>
        <begin position="12"/>
        <end position="47"/>
    </location>
</feature>
<accession>A0A511D4U5</accession>
<dbReference type="STRING" id="1123024.GCA_000423625_01478"/>
<evidence type="ECO:0000313" key="3">
    <source>
        <dbReference type="Proteomes" id="UP000321328"/>
    </source>
</evidence>
<evidence type="ECO:0000313" key="2">
    <source>
        <dbReference type="EMBL" id="GEL19820.1"/>
    </source>
</evidence>
<dbReference type="AlphaFoldDB" id="A0A511D4U5"/>
<sequence>MVDKETFRHVIGHFASGVTVLTTHSDDEDFGATASTVSSLSLEPPMAVRLVVVGNFRFGRRGAGRVVTLRELSSTAHLGGVEVGTVEVATRLLGRPYEVTGALRAVGRRWPRSSFRQRGPCPRRADTWARFECVAGVTIDGNHRDSRHALTVHHDVDAADRPRGLAHVGFGRRL</sequence>
<organism evidence="2 3">
    <name type="scientific">Pseudonocardia asaccharolytica DSM 44247 = NBRC 16224</name>
    <dbReference type="NCBI Taxonomy" id="1123024"/>
    <lineage>
        <taxon>Bacteria</taxon>
        <taxon>Bacillati</taxon>
        <taxon>Actinomycetota</taxon>
        <taxon>Actinomycetes</taxon>
        <taxon>Pseudonocardiales</taxon>
        <taxon>Pseudonocardiaceae</taxon>
        <taxon>Pseudonocardia</taxon>
    </lineage>
</organism>